<keyword evidence="5" id="KW-0347">Helicase</keyword>
<dbReference type="KEGG" id="mcub:MCBB_0813"/>
<evidence type="ECO:0000259" key="3">
    <source>
        <dbReference type="PROSITE" id="PS51192"/>
    </source>
</evidence>
<dbReference type="PATRIC" id="fig|129848.4.peg.816"/>
<proteinExistence type="predicted"/>
<keyword evidence="5" id="KW-0378">Hydrolase</keyword>
<dbReference type="AlphaFoldDB" id="A0A1D3L1K6"/>
<dbReference type="InterPro" id="IPR001650">
    <property type="entry name" value="Helicase_C-like"/>
</dbReference>
<dbReference type="InterPro" id="IPR055227">
    <property type="entry name" value="HRQ1_WHD"/>
</dbReference>
<dbReference type="GO" id="GO:0016787">
    <property type="term" value="F:hydrolase activity"/>
    <property type="evidence" value="ECO:0007669"/>
    <property type="project" value="UniProtKB-KW"/>
</dbReference>
<dbReference type="GO" id="GO:0003676">
    <property type="term" value="F:nucleic acid binding"/>
    <property type="evidence" value="ECO:0007669"/>
    <property type="project" value="InterPro"/>
</dbReference>
<dbReference type="CDD" id="cd17923">
    <property type="entry name" value="DEXHc_Hrq1-like"/>
    <property type="match status" value="1"/>
</dbReference>
<keyword evidence="1" id="KW-0547">Nucleotide-binding</keyword>
<dbReference type="SMART" id="SM00487">
    <property type="entry name" value="DEXDc"/>
    <property type="match status" value="1"/>
</dbReference>
<dbReference type="STRING" id="118062.MCBB_0813"/>
<evidence type="ECO:0000259" key="4">
    <source>
        <dbReference type="PROSITE" id="PS51194"/>
    </source>
</evidence>
<dbReference type="SMART" id="SM00490">
    <property type="entry name" value="HELICc"/>
    <property type="match status" value="1"/>
</dbReference>
<dbReference type="EC" id="3.6.4.-" evidence="5"/>
<dbReference type="PROSITE" id="PS51192">
    <property type="entry name" value="HELICASE_ATP_BIND_1"/>
    <property type="match status" value="1"/>
</dbReference>
<keyword evidence="6" id="KW-1185">Reference proteome</keyword>
<dbReference type="PANTHER" id="PTHR47957">
    <property type="entry name" value="ATP-DEPENDENT HELICASE HRQ1"/>
    <property type="match status" value="1"/>
</dbReference>
<dbReference type="PROSITE" id="PS51194">
    <property type="entry name" value="HELICASE_CTER"/>
    <property type="match status" value="1"/>
</dbReference>
<evidence type="ECO:0000313" key="6">
    <source>
        <dbReference type="Proteomes" id="UP000094707"/>
    </source>
</evidence>
<evidence type="ECO:0000256" key="1">
    <source>
        <dbReference type="ARBA" id="ARBA00022741"/>
    </source>
</evidence>
<dbReference type="GO" id="GO:0043138">
    <property type="term" value="F:3'-5' DNA helicase activity"/>
    <property type="evidence" value="ECO:0007669"/>
    <property type="project" value="TreeGrafter"/>
</dbReference>
<keyword evidence="2" id="KW-0067">ATP-binding</keyword>
<dbReference type="PANTHER" id="PTHR47957:SF3">
    <property type="entry name" value="ATP-DEPENDENT HELICASE HRQ1"/>
    <property type="match status" value="1"/>
</dbReference>
<dbReference type="InterPro" id="IPR018973">
    <property type="entry name" value="MZB"/>
</dbReference>
<dbReference type="EMBL" id="LT607756">
    <property type="protein sequence ID" value="SCG85379.1"/>
    <property type="molecule type" value="Genomic_DNA"/>
</dbReference>
<organism evidence="5 6">
    <name type="scientific">Methanobacterium congolense</name>
    <dbReference type="NCBI Taxonomy" id="118062"/>
    <lineage>
        <taxon>Archaea</taxon>
        <taxon>Methanobacteriati</taxon>
        <taxon>Methanobacteriota</taxon>
        <taxon>Methanomada group</taxon>
        <taxon>Methanobacteria</taxon>
        <taxon>Methanobacteriales</taxon>
        <taxon>Methanobacteriaceae</taxon>
        <taxon>Methanobacterium</taxon>
    </lineage>
</organism>
<dbReference type="Pfam" id="PF09369">
    <property type="entry name" value="MZB"/>
    <property type="match status" value="1"/>
</dbReference>
<accession>A0A1D3L1K6</accession>
<dbReference type="GO" id="GO:0006289">
    <property type="term" value="P:nucleotide-excision repair"/>
    <property type="evidence" value="ECO:0007669"/>
    <property type="project" value="TreeGrafter"/>
</dbReference>
<dbReference type="Pfam" id="PF00270">
    <property type="entry name" value="DEAD"/>
    <property type="match status" value="1"/>
</dbReference>
<dbReference type="GeneID" id="30411664"/>
<dbReference type="Gene3D" id="3.40.50.300">
    <property type="entry name" value="P-loop containing nucleotide triphosphate hydrolases"/>
    <property type="match status" value="2"/>
</dbReference>
<evidence type="ECO:0000313" key="5">
    <source>
        <dbReference type="EMBL" id="SCG85379.1"/>
    </source>
</evidence>
<protein>
    <submittedName>
        <fullName evidence="5">Putative ATP-dependent helicase YprA</fullName>
        <ecNumber evidence="5">3.6.4.-</ecNumber>
    </submittedName>
</protein>
<dbReference type="InterPro" id="IPR027417">
    <property type="entry name" value="P-loop_NTPase"/>
</dbReference>
<feature type="domain" description="Helicase ATP-binding" evidence="3">
    <location>
        <begin position="66"/>
        <end position="245"/>
    </location>
</feature>
<dbReference type="SUPFAM" id="SSF52540">
    <property type="entry name" value="P-loop containing nucleoside triphosphate hydrolases"/>
    <property type="match status" value="1"/>
</dbReference>
<dbReference type="Pfam" id="PF22982">
    <property type="entry name" value="WHD_HRQ1"/>
    <property type="match status" value="1"/>
</dbReference>
<name>A0A1D3L1K6_9EURY</name>
<dbReference type="GO" id="GO:0036297">
    <property type="term" value="P:interstrand cross-link repair"/>
    <property type="evidence" value="ECO:0007669"/>
    <property type="project" value="TreeGrafter"/>
</dbReference>
<reference evidence="5 6" key="1">
    <citation type="submission" date="2016-08" db="EMBL/GenBank/DDBJ databases">
        <authorList>
            <person name="Seilhamer J.J."/>
        </authorList>
    </citation>
    <scope>NUCLEOTIDE SEQUENCE [LARGE SCALE GENOMIC DNA]</scope>
    <source>
        <strain evidence="5">Buetzberg</strain>
    </source>
</reference>
<dbReference type="Proteomes" id="UP000094707">
    <property type="component" value="Chromosome I"/>
</dbReference>
<dbReference type="InterPro" id="IPR011545">
    <property type="entry name" value="DEAD/DEAH_box_helicase_dom"/>
</dbReference>
<sequence length="766" mass="86779">MGNSEMVGRVLRRLKSDIRYHNRVEHIEVLPPQEARYDDVEGLPQNIMGYLKTRGIKLYRHQCRTLELLRVGENVIITTPTASGKTLAFNMPVFETLNEDEDATALYIYPAKALANDQLKTLQELEKEFKIPINPAIYDGDTDRSKKPWIRDNSRIVLTNPYELHLVLSWHFQWEKFFKNLKYVVIDEAHQYRGVFGSNVAFLIRRLRRICNFYGSDPQFVLSSATLANPEEFSSKLTGKSFKLVSEDGSPCGKKHFVLYNPYFKGKSKTSSHQETKNLLLLFVLNDLQTLCFTVSRKMAELIALWSKNEMEEIRPDLTGKITSYRAGYLAKERRRIELGLKNGILKGVTTTNALELGINIGSLDGVIISGFPGTIMSTWQQAGRAGRGIDESLVVLVAFENPLDQYLMKHPESIFDKPHEHAIIDLHNPKIVSGHLMCASAEIPLKNNENWDEIFGEGSEAHIEKLQENGLVKRDGEGFVYAGDKVAAFSVSLDSISSDMFRVMFAGRLLEVLDREQAYREAHEGAVLINRGETYLVQSFNLEKRVINVVKRDVAHHTQVVRDIDVEIIGEGIRKDMGDFSIFFGDLEVSEYYHKYKIMSYDKVHATKPLDLPPLKFKTKGLWFTVSDDVRDELEKAVEGKEVFEGGIHGVEHALISMIPFNIMCDRFDMGGLSTPKHPGTGMATIFIYDAFEGGMGLAEKASELFGEILTRTFELVRDCRCEVGCPACIYSPKCGNDNKPLDKRGTLFLLQRMMDMIGEDHGND</sequence>
<feature type="domain" description="Helicase C-terminal" evidence="4">
    <location>
        <begin position="280"/>
        <end position="431"/>
    </location>
</feature>
<evidence type="ECO:0000256" key="2">
    <source>
        <dbReference type="ARBA" id="ARBA00022840"/>
    </source>
</evidence>
<dbReference type="CDD" id="cd18797">
    <property type="entry name" value="SF2_C_Hrq"/>
    <property type="match status" value="1"/>
</dbReference>
<dbReference type="InterPro" id="IPR014001">
    <property type="entry name" value="Helicase_ATP-bd"/>
</dbReference>
<dbReference type="RefSeq" id="WP_231916400.1">
    <property type="nucleotide sequence ID" value="NZ_LT607756.1"/>
</dbReference>
<dbReference type="GO" id="GO:0005524">
    <property type="term" value="F:ATP binding"/>
    <property type="evidence" value="ECO:0007669"/>
    <property type="project" value="UniProtKB-KW"/>
</dbReference>
<dbReference type="Pfam" id="PF00271">
    <property type="entry name" value="Helicase_C"/>
    <property type="match status" value="1"/>
</dbReference>
<gene>
    <name evidence="5" type="primary">yprA</name>
    <name evidence="5" type="ORF">MCBB_0813</name>
</gene>